<dbReference type="EMBL" id="DAKRPA010000262">
    <property type="protein sequence ID" value="DAZ94221.1"/>
    <property type="molecule type" value="Genomic_DNA"/>
</dbReference>
<dbReference type="AlphaFoldDB" id="A0AAV2YL38"/>
<reference evidence="1" key="1">
    <citation type="submission" date="2022-11" db="EMBL/GenBank/DDBJ databases">
        <authorList>
            <person name="Morgan W.R."/>
            <person name="Tartar A."/>
        </authorList>
    </citation>
    <scope>NUCLEOTIDE SEQUENCE</scope>
    <source>
        <strain evidence="1">ARSEF 373</strain>
    </source>
</reference>
<protein>
    <submittedName>
        <fullName evidence="1">Uncharacterized protein</fullName>
    </submittedName>
</protein>
<evidence type="ECO:0000313" key="1">
    <source>
        <dbReference type="EMBL" id="DAZ94221.1"/>
    </source>
</evidence>
<gene>
    <name evidence="1" type="ORF">N0F65_001071</name>
</gene>
<accession>A0AAV2YL38</accession>
<dbReference type="Proteomes" id="UP001146120">
    <property type="component" value="Unassembled WGS sequence"/>
</dbReference>
<organism evidence="1 2">
    <name type="scientific">Lagenidium giganteum</name>
    <dbReference type="NCBI Taxonomy" id="4803"/>
    <lineage>
        <taxon>Eukaryota</taxon>
        <taxon>Sar</taxon>
        <taxon>Stramenopiles</taxon>
        <taxon>Oomycota</taxon>
        <taxon>Peronosporomycetes</taxon>
        <taxon>Pythiales</taxon>
        <taxon>Pythiaceae</taxon>
    </lineage>
</organism>
<name>A0AAV2YL38_9STRA</name>
<reference evidence="1" key="2">
    <citation type="journal article" date="2023" name="Microbiol Resour">
        <title>Decontamination and Annotation of the Draft Genome Sequence of the Oomycete Lagenidium giganteum ARSEF 373.</title>
        <authorList>
            <person name="Morgan W.R."/>
            <person name="Tartar A."/>
        </authorList>
    </citation>
    <scope>NUCLEOTIDE SEQUENCE</scope>
    <source>
        <strain evidence="1">ARSEF 373</strain>
    </source>
</reference>
<sequence length="207" mass="23201">MNQLLEKSDVKLVQLTEPRLVRTVTGQESQVSTTVDIRLGLQTAAGREIIDSPVTCHTLDTPEDETLLGRDTSASLVIDIDRELEQLASKIEEDNDPFASDDTYCDSSAVRARDDVHAPLMSHTIDAMVVRDGSPLDKRERLWVVVLTYDVWRLTLGDDPPARVAPLKLRLKKEARPYRFKCCQYSSVARGFFEHVQFGIGTVGMNL</sequence>
<keyword evidence="2" id="KW-1185">Reference proteome</keyword>
<comment type="caution">
    <text evidence="1">The sequence shown here is derived from an EMBL/GenBank/DDBJ whole genome shotgun (WGS) entry which is preliminary data.</text>
</comment>
<evidence type="ECO:0000313" key="2">
    <source>
        <dbReference type="Proteomes" id="UP001146120"/>
    </source>
</evidence>
<proteinExistence type="predicted"/>